<reference evidence="2 3" key="1">
    <citation type="submission" date="2016-03" db="EMBL/GenBank/DDBJ databases">
        <title>Genome sequencing of Psychrobacter alimentarius PAMC 27889.</title>
        <authorList>
            <person name="Lee J."/>
            <person name="Kim O.-S."/>
        </authorList>
    </citation>
    <scope>NUCLEOTIDE SEQUENCE [LARGE SCALE GENOMIC DNA]</scope>
    <source>
        <strain evidence="2 3">PAMC 27889</strain>
    </source>
</reference>
<dbReference type="Pfam" id="PF11575">
    <property type="entry name" value="FhuF_C"/>
    <property type="match status" value="1"/>
</dbReference>
<dbReference type="EMBL" id="CP014945">
    <property type="protein sequence ID" value="AMT97612.1"/>
    <property type="molecule type" value="Genomic_DNA"/>
</dbReference>
<keyword evidence="3" id="KW-1185">Reference proteome</keyword>
<evidence type="ECO:0000259" key="1">
    <source>
        <dbReference type="Pfam" id="PF11575"/>
    </source>
</evidence>
<sequence>MVVKNLFANHLALLWQVMVDVTKIHPRILWENTAVRVYSLYEKKITTTSPIIQEKVKQDYAYLIKEAAPEIFGIDHNPLKRYDVKKIKLTEDSGLIRLRKSCCFYYKATDPIEYCSNCPLLVVKPKKKKR</sequence>
<dbReference type="GeneID" id="33060980"/>
<accession>A0ABN4N503</accession>
<gene>
    <name evidence="2" type="ORF">A3K91_2026</name>
</gene>
<feature type="domain" description="Ferric siderophore reductase C-terminal" evidence="1">
    <location>
        <begin position="99"/>
        <end position="120"/>
    </location>
</feature>
<dbReference type="Proteomes" id="UP000076104">
    <property type="component" value="Chromosome"/>
</dbReference>
<dbReference type="RefSeq" id="WP_062845155.1">
    <property type="nucleotide sequence ID" value="NZ_CP014945.1"/>
</dbReference>
<protein>
    <recommendedName>
        <fullName evidence="1">Ferric siderophore reductase C-terminal domain-containing protein</fullName>
    </recommendedName>
</protein>
<evidence type="ECO:0000313" key="2">
    <source>
        <dbReference type="EMBL" id="AMT97612.1"/>
    </source>
</evidence>
<evidence type="ECO:0000313" key="3">
    <source>
        <dbReference type="Proteomes" id="UP000076104"/>
    </source>
</evidence>
<name>A0ABN4N503_9GAMM</name>
<dbReference type="InterPro" id="IPR024726">
    <property type="entry name" value="FhuF_C"/>
</dbReference>
<organism evidence="2 3">
    <name type="scientific">Psychrobacter alimentarius</name>
    <dbReference type="NCBI Taxonomy" id="261164"/>
    <lineage>
        <taxon>Bacteria</taxon>
        <taxon>Pseudomonadati</taxon>
        <taxon>Pseudomonadota</taxon>
        <taxon>Gammaproteobacteria</taxon>
        <taxon>Moraxellales</taxon>
        <taxon>Moraxellaceae</taxon>
        <taxon>Psychrobacter</taxon>
    </lineage>
</organism>
<proteinExistence type="predicted"/>